<dbReference type="OrthoDB" id="4377071at2"/>
<evidence type="ECO:0000313" key="7">
    <source>
        <dbReference type="Proteomes" id="UP000094426"/>
    </source>
</evidence>
<keyword evidence="4 5" id="KW-0472">Membrane</keyword>
<evidence type="ECO:0000256" key="3">
    <source>
        <dbReference type="ARBA" id="ARBA00022989"/>
    </source>
</evidence>
<proteinExistence type="predicted"/>
<keyword evidence="2 5" id="KW-0812">Transmembrane</keyword>
<dbReference type="GO" id="GO:0016020">
    <property type="term" value="C:membrane"/>
    <property type="evidence" value="ECO:0007669"/>
    <property type="project" value="UniProtKB-SubCell"/>
</dbReference>
<keyword evidence="3 5" id="KW-1133">Transmembrane helix</keyword>
<feature type="transmembrane region" description="Helical" evidence="5">
    <location>
        <begin position="98"/>
        <end position="118"/>
    </location>
</feature>
<accession>A0A1E2SN96</accession>
<sequence length="119" mass="12767">MILLPHFWWAPAALAVVLVAEAALSIRPPAFIRDCLNGVRLPQEWWWTLIVVKALASAGLIVGIWTPGVGIAANTGVVAYFLCAAAAHIKARFLGRAFWINCLGMLALTGVALIASYAR</sequence>
<gene>
    <name evidence="6" type="ORF">ATY41_00500</name>
</gene>
<protein>
    <recommendedName>
        <fullName evidence="8">DoxX family protein</fullName>
    </recommendedName>
</protein>
<evidence type="ECO:0000256" key="2">
    <source>
        <dbReference type="ARBA" id="ARBA00022692"/>
    </source>
</evidence>
<comment type="subcellular location">
    <subcellularLocation>
        <location evidence="1">Membrane</location>
        <topology evidence="1">Multi-pass membrane protein</topology>
    </subcellularLocation>
</comment>
<reference evidence="6 7" key="1">
    <citation type="submission" date="2015-11" db="EMBL/GenBank/DDBJ databases">
        <authorList>
            <person name="Zhang Y."/>
            <person name="Guo Z."/>
        </authorList>
    </citation>
    <scope>NUCLEOTIDE SEQUENCE [LARGE SCALE GENOMIC DNA]</scope>
    <source>
        <strain evidence="7">gdw1</strain>
    </source>
</reference>
<dbReference type="AlphaFoldDB" id="A0A1E2SN96"/>
<dbReference type="RefSeq" id="WP_050737907.1">
    <property type="nucleotide sequence ID" value="NZ_LNZG01000001.1"/>
</dbReference>
<dbReference type="EMBL" id="LNZG01000001">
    <property type="protein sequence ID" value="ODA91219.1"/>
    <property type="molecule type" value="Genomic_DNA"/>
</dbReference>
<dbReference type="Pfam" id="PF13564">
    <property type="entry name" value="DoxX_2"/>
    <property type="match status" value="1"/>
</dbReference>
<evidence type="ECO:0000256" key="1">
    <source>
        <dbReference type="ARBA" id="ARBA00004141"/>
    </source>
</evidence>
<feature type="transmembrane region" description="Helical" evidence="5">
    <location>
        <begin position="6"/>
        <end position="24"/>
    </location>
</feature>
<dbReference type="Proteomes" id="UP000094426">
    <property type="component" value="Unassembled WGS sequence"/>
</dbReference>
<evidence type="ECO:0000313" key="6">
    <source>
        <dbReference type="EMBL" id="ODA91219.1"/>
    </source>
</evidence>
<evidence type="ECO:0000256" key="4">
    <source>
        <dbReference type="ARBA" id="ARBA00023136"/>
    </source>
</evidence>
<feature type="transmembrane region" description="Helical" evidence="5">
    <location>
        <begin position="71"/>
        <end position="91"/>
    </location>
</feature>
<name>A0A1E2SN96_LEIXY</name>
<evidence type="ECO:0000256" key="5">
    <source>
        <dbReference type="SAM" id="Phobius"/>
    </source>
</evidence>
<comment type="caution">
    <text evidence="6">The sequence shown here is derived from an EMBL/GenBank/DDBJ whole genome shotgun (WGS) entry which is preliminary data.</text>
</comment>
<evidence type="ECO:0008006" key="8">
    <source>
        <dbReference type="Google" id="ProtNLM"/>
    </source>
</evidence>
<organism evidence="6 7">
    <name type="scientific">Leifsonia xyli subsp. xyli</name>
    <dbReference type="NCBI Taxonomy" id="59736"/>
    <lineage>
        <taxon>Bacteria</taxon>
        <taxon>Bacillati</taxon>
        <taxon>Actinomycetota</taxon>
        <taxon>Actinomycetes</taxon>
        <taxon>Micrococcales</taxon>
        <taxon>Microbacteriaceae</taxon>
        <taxon>Leifsonia</taxon>
    </lineage>
</organism>
<dbReference type="InterPro" id="IPR032808">
    <property type="entry name" value="DoxX"/>
</dbReference>